<feature type="domain" description="DUF4378" evidence="3">
    <location>
        <begin position="787"/>
        <end position="961"/>
    </location>
</feature>
<dbReference type="Pfam" id="PF14309">
    <property type="entry name" value="DUF4378"/>
    <property type="match status" value="1"/>
</dbReference>
<keyword evidence="6" id="KW-1185">Reference proteome</keyword>
<feature type="region of interest" description="Disordered" evidence="1">
    <location>
        <begin position="689"/>
        <end position="726"/>
    </location>
</feature>
<feature type="domain" description="DUF3741" evidence="4">
    <location>
        <begin position="107"/>
        <end position="124"/>
    </location>
</feature>
<sequence>MNGFQEGKSFKLEKPVPGCLGRMVNIFELGLVSRNKLIADKPYSEGSYISRCQSDVARTSPLGNQIEGEMMMSELRKTSCNKTPNGMQMKTLIDQEMSKEIDSVHNPPSVVAKLMGLDALPPQQADTAAQRSHSMSHSRSHSDTSPYLKEDGYFGIELAHEVAQHPGQRDYKDIHEIWQKSRRSNCSRDKSPSKGRYDDAANEKKMALVRQKFMEAKCLATDEKLRQSKQFQDALEVLSANKDSFLKFLQEPNSLFSRNQYNMQSAPPPPPETKRITVLKPSKMVDSCKFPMKSNENCTKKTNMVNFSNNTPPGYTSRPVNWRSDVSPTQPTRIVVLKPSPGRPHHLKSLASISSASPRKSAGVELFGGFEHDADRESREVAKSIAQQMRENLGRQWRDENSISSVYPDGYIGDESSFNISETEYAAGNLSDSEVISPCSRHSWDYVNRFDSPLSSSFSHASYSPESSVCREAKKRLSERWTMMSSNGSYKEPRHVRRNSSTLGEMLALSDKKKSEESKEICTNIEEPVASSSLLSNNLAKVNDTNDSPKNLLRSKSVPLSSTQSGMRLTVNILDREEPRLGVTQNAENGKSSKSLFMGKVSSLFFSRNKRMCRDKSSSSQSRKEYSNGACSSSPEGFVYDGAEDQDNMESRNSSAPLPFSPNQPSVQSCSGKQISPEAGLCARNTLASGTMGENQDQPSPISILEPPFEEDEHTTSETSHKADQHGKEISAYSLKSNLIDKSPPIGSIARTLSWDDSCMDTTSSYPLKASLSIRGAEEEEGEWLFLVRTLLSAVGLDGDVQPNSIMARWHSSESPLDPLLRDKYVDLNSIDILQEAKRRERRSMQKLVFDCANATLLDISGYGSKTGQRAIPHSRLCSRLLNTGASFKMEDEVWGRLKGWVFGENKFVPGDDNEDVNCLFIERVIREELVRKGWAERFKLEMDSLGKDLEKKLLDDLIQEVLVDW</sequence>
<evidence type="ECO:0000313" key="6">
    <source>
        <dbReference type="Proteomes" id="UP001454036"/>
    </source>
</evidence>
<dbReference type="InterPro" id="IPR022212">
    <property type="entry name" value="DUF3741"/>
</dbReference>
<feature type="domain" description="DUF3741" evidence="2">
    <location>
        <begin position="210"/>
        <end position="254"/>
    </location>
</feature>
<comment type="caution">
    <text evidence="5">The sequence shown here is derived from an EMBL/GenBank/DDBJ whole genome shotgun (WGS) entry which is preliminary data.</text>
</comment>
<feature type="compositionally biased region" description="Basic and acidic residues" evidence="1">
    <location>
        <begin position="714"/>
        <end position="726"/>
    </location>
</feature>
<feature type="region of interest" description="Disordered" evidence="1">
    <location>
        <begin position="181"/>
        <end position="200"/>
    </location>
</feature>
<evidence type="ECO:0000256" key="1">
    <source>
        <dbReference type="SAM" id="MobiDB-lite"/>
    </source>
</evidence>
<feature type="compositionally biased region" description="Polar residues" evidence="1">
    <location>
        <begin position="689"/>
        <end position="701"/>
    </location>
</feature>
<reference evidence="5 6" key="1">
    <citation type="submission" date="2024-01" db="EMBL/GenBank/DDBJ databases">
        <title>The complete chloroplast genome sequence of Lithospermum erythrorhizon: insights into the phylogenetic relationship among Boraginaceae species and the maternal lineages of purple gromwells.</title>
        <authorList>
            <person name="Okada T."/>
            <person name="Watanabe K."/>
        </authorList>
    </citation>
    <scope>NUCLEOTIDE SEQUENCE [LARGE SCALE GENOMIC DNA]</scope>
</reference>
<protein>
    <submittedName>
        <fullName evidence="5">Reductase</fullName>
    </submittedName>
</protein>
<evidence type="ECO:0000259" key="2">
    <source>
        <dbReference type="Pfam" id="PF12552"/>
    </source>
</evidence>
<feature type="region of interest" description="Disordered" evidence="1">
    <location>
        <begin position="124"/>
        <end position="147"/>
    </location>
</feature>
<dbReference type="EMBL" id="BAABME010011745">
    <property type="protein sequence ID" value="GAA0184236.1"/>
    <property type="molecule type" value="Genomic_DNA"/>
</dbReference>
<feature type="region of interest" description="Disordered" evidence="1">
    <location>
        <begin position="540"/>
        <end position="564"/>
    </location>
</feature>
<dbReference type="Proteomes" id="UP001454036">
    <property type="component" value="Unassembled WGS sequence"/>
</dbReference>
<organism evidence="5 6">
    <name type="scientific">Lithospermum erythrorhizon</name>
    <name type="common">Purple gromwell</name>
    <name type="synonym">Lithospermum officinale var. erythrorhizon</name>
    <dbReference type="NCBI Taxonomy" id="34254"/>
    <lineage>
        <taxon>Eukaryota</taxon>
        <taxon>Viridiplantae</taxon>
        <taxon>Streptophyta</taxon>
        <taxon>Embryophyta</taxon>
        <taxon>Tracheophyta</taxon>
        <taxon>Spermatophyta</taxon>
        <taxon>Magnoliopsida</taxon>
        <taxon>eudicotyledons</taxon>
        <taxon>Gunneridae</taxon>
        <taxon>Pentapetalae</taxon>
        <taxon>asterids</taxon>
        <taxon>lamiids</taxon>
        <taxon>Boraginales</taxon>
        <taxon>Boraginaceae</taxon>
        <taxon>Boraginoideae</taxon>
        <taxon>Lithospermeae</taxon>
        <taxon>Lithospermum</taxon>
    </lineage>
</organism>
<accession>A0AAV3RR81</accession>
<proteinExistence type="predicted"/>
<evidence type="ECO:0000313" key="5">
    <source>
        <dbReference type="EMBL" id="GAA0184236.1"/>
    </source>
</evidence>
<dbReference type="PANTHER" id="PTHR46634:SF3">
    <property type="entry name" value="M REDUCTASE II SUBUNIT GAMMA, PUTATIVE (DUF3741)-RELATED"/>
    <property type="match status" value="1"/>
</dbReference>
<feature type="compositionally biased region" description="Polar residues" evidence="1">
    <location>
        <begin position="651"/>
        <end position="673"/>
    </location>
</feature>
<gene>
    <name evidence="5" type="ORF">LIER_31524</name>
</gene>
<dbReference type="Pfam" id="PF14383">
    <property type="entry name" value="VARLMGL"/>
    <property type="match status" value="1"/>
</dbReference>
<evidence type="ECO:0000259" key="3">
    <source>
        <dbReference type="Pfam" id="PF14309"/>
    </source>
</evidence>
<name>A0AAV3RR81_LITER</name>
<feature type="compositionally biased region" description="Basic and acidic residues" evidence="1">
    <location>
        <begin position="186"/>
        <end position="200"/>
    </location>
</feature>
<dbReference type="PANTHER" id="PTHR46634">
    <property type="entry name" value="M REDUCTASE II SUBUNIT GAMMA, PUTATIVE (DUF3741)-RELATED"/>
    <property type="match status" value="1"/>
</dbReference>
<feature type="region of interest" description="Disordered" evidence="1">
    <location>
        <begin position="612"/>
        <end position="673"/>
    </location>
</feature>
<evidence type="ECO:0000259" key="4">
    <source>
        <dbReference type="Pfam" id="PF14383"/>
    </source>
</evidence>
<dbReference type="AlphaFoldDB" id="A0AAV3RR81"/>
<feature type="region of interest" description="Disordered" evidence="1">
    <location>
        <begin position="306"/>
        <end position="327"/>
    </location>
</feature>
<feature type="compositionally biased region" description="Basic and acidic residues" evidence="1">
    <location>
        <begin position="612"/>
        <end position="626"/>
    </location>
</feature>
<dbReference type="InterPro" id="IPR025486">
    <property type="entry name" value="DUF4378"/>
</dbReference>
<dbReference type="Pfam" id="PF12552">
    <property type="entry name" value="DUF3741"/>
    <property type="match status" value="1"/>
</dbReference>
<dbReference type="InterPro" id="IPR032795">
    <property type="entry name" value="DUF3741-assoc"/>
</dbReference>